<organism evidence="1 2">
    <name type="scientific">Pendulispora brunnea</name>
    <dbReference type="NCBI Taxonomy" id="2905690"/>
    <lineage>
        <taxon>Bacteria</taxon>
        <taxon>Pseudomonadati</taxon>
        <taxon>Myxococcota</taxon>
        <taxon>Myxococcia</taxon>
        <taxon>Myxococcales</taxon>
        <taxon>Sorangiineae</taxon>
        <taxon>Pendulisporaceae</taxon>
        <taxon>Pendulispora</taxon>
    </lineage>
</organism>
<dbReference type="RefSeq" id="WP_394845214.1">
    <property type="nucleotide sequence ID" value="NZ_CP089982.1"/>
</dbReference>
<name>A0ABZ2K7F7_9BACT</name>
<evidence type="ECO:0000313" key="2">
    <source>
        <dbReference type="Proteomes" id="UP001379533"/>
    </source>
</evidence>
<gene>
    <name evidence="1" type="ORF">LZC95_50330</name>
</gene>
<protein>
    <submittedName>
        <fullName evidence="1">Uncharacterized protein</fullName>
    </submittedName>
</protein>
<sequence length="87" mass="9640">MARTDEDLKIELQDGRTFAGTPLDVVRAMQRLAFGVDGLTVHEYVAWVVKNTRRIEGLELDVQGASAEEISASLIREMLLAGLARRV</sequence>
<evidence type="ECO:0000313" key="1">
    <source>
        <dbReference type="EMBL" id="WXA94604.1"/>
    </source>
</evidence>
<proteinExistence type="predicted"/>
<dbReference type="Proteomes" id="UP001379533">
    <property type="component" value="Chromosome"/>
</dbReference>
<keyword evidence="2" id="KW-1185">Reference proteome</keyword>
<dbReference type="EMBL" id="CP089982">
    <property type="protein sequence ID" value="WXA94604.1"/>
    <property type="molecule type" value="Genomic_DNA"/>
</dbReference>
<accession>A0ABZ2K7F7</accession>
<reference evidence="1 2" key="1">
    <citation type="submission" date="2021-12" db="EMBL/GenBank/DDBJ databases">
        <title>Discovery of the Pendulisporaceae a myxobacterial family with distinct sporulation behavior and unique specialized metabolism.</title>
        <authorList>
            <person name="Garcia R."/>
            <person name="Popoff A."/>
            <person name="Bader C.D."/>
            <person name="Loehr J."/>
            <person name="Walesch S."/>
            <person name="Walt C."/>
            <person name="Boldt J."/>
            <person name="Bunk B."/>
            <person name="Haeckl F.J.F.P.J."/>
            <person name="Gunesch A.P."/>
            <person name="Birkelbach J."/>
            <person name="Nuebel U."/>
            <person name="Pietschmann T."/>
            <person name="Bach T."/>
            <person name="Mueller R."/>
        </authorList>
    </citation>
    <scope>NUCLEOTIDE SEQUENCE [LARGE SCALE GENOMIC DNA]</scope>
    <source>
        <strain evidence="1 2">MSr12523</strain>
    </source>
</reference>